<feature type="domain" description="Ricin B lectin" evidence="4">
    <location>
        <begin position="1255"/>
        <end position="1383"/>
    </location>
</feature>
<dbReference type="SMART" id="SM00560">
    <property type="entry name" value="LamGL"/>
    <property type="match status" value="1"/>
</dbReference>
<dbReference type="InterPro" id="IPR028994">
    <property type="entry name" value="Integrin_alpha_N"/>
</dbReference>
<dbReference type="Pfam" id="PF13385">
    <property type="entry name" value="Laminin_G_3"/>
    <property type="match status" value="1"/>
</dbReference>
<dbReference type="Pfam" id="PF00652">
    <property type="entry name" value="Ricin_B_lectin"/>
    <property type="match status" value="1"/>
</dbReference>
<dbReference type="Gene3D" id="2.60.120.200">
    <property type="match status" value="1"/>
</dbReference>
<evidence type="ECO:0000259" key="4">
    <source>
        <dbReference type="SMART" id="SM00458"/>
    </source>
</evidence>
<name>A0A0J6XUI8_9ACTN</name>
<proteinExistence type="predicted"/>
<keyword evidence="1" id="KW-0732">Signal</keyword>
<comment type="caution">
    <text evidence="6">The sequence shown here is derived from an EMBL/GenBank/DDBJ whole genome shotgun (WGS) entry which is preliminary data.</text>
</comment>
<protein>
    <submittedName>
        <fullName evidence="6">Uncharacterized protein</fullName>
    </submittedName>
</protein>
<feature type="domain" description="LamG-like jellyroll fold" evidence="5">
    <location>
        <begin position="1110"/>
        <end position="1252"/>
    </location>
</feature>
<feature type="region of interest" description="Disordered" evidence="3">
    <location>
        <begin position="1"/>
        <end position="46"/>
    </location>
</feature>
<dbReference type="InterPro" id="IPR000772">
    <property type="entry name" value="Ricin_B_lectin"/>
</dbReference>
<dbReference type="EMBL" id="LFML01000002">
    <property type="protein sequence ID" value="KMO99815.1"/>
    <property type="molecule type" value="Genomic_DNA"/>
</dbReference>
<evidence type="ECO:0000313" key="7">
    <source>
        <dbReference type="Proteomes" id="UP000035932"/>
    </source>
</evidence>
<dbReference type="STRING" id="66430.ACS04_00075"/>
<organism evidence="6 7">
    <name type="scientific">Streptomyces roseus</name>
    <dbReference type="NCBI Taxonomy" id="66430"/>
    <lineage>
        <taxon>Bacteria</taxon>
        <taxon>Bacillati</taxon>
        <taxon>Actinomycetota</taxon>
        <taxon>Actinomycetes</taxon>
        <taxon>Kitasatosporales</taxon>
        <taxon>Streptomycetaceae</taxon>
        <taxon>Streptomyces</taxon>
    </lineage>
</organism>
<dbReference type="PATRIC" id="fig|66430.4.peg.2805"/>
<evidence type="ECO:0000313" key="6">
    <source>
        <dbReference type="EMBL" id="KMO99815.1"/>
    </source>
</evidence>
<dbReference type="Gene3D" id="2.80.10.50">
    <property type="match status" value="1"/>
</dbReference>
<keyword evidence="2" id="KW-1015">Disulfide bond</keyword>
<dbReference type="Proteomes" id="UP000035932">
    <property type="component" value="Unassembled WGS sequence"/>
</dbReference>
<dbReference type="SUPFAM" id="SSF50370">
    <property type="entry name" value="Ricin B-like lectins"/>
    <property type="match status" value="1"/>
</dbReference>
<feature type="region of interest" description="Disordered" evidence="3">
    <location>
        <begin position="234"/>
        <end position="276"/>
    </location>
</feature>
<dbReference type="InterPro" id="IPR035992">
    <property type="entry name" value="Ricin_B-like_lectins"/>
</dbReference>
<evidence type="ECO:0000256" key="3">
    <source>
        <dbReference type="SAM" id="MobiDB-lite"/>
    </source>
</evidence>
<dbReference type="SMART" id="SM00458">
    <property type="entry name" value="RICIN"/>
    <property type="match status" value="1"/>
</dbReference>
<reference evidence="6 7" key="1">
    <citation type="submission" date="2015-06" db="EMBL/GenBank/DDBJ databases">
        <title>Recapitulation of the evolution of biosynthetic gene clusters reveals hidden chemical diversity on bacterial genomes.</title>
        <authorList>
            <person name="Cruz-Morales P."/>
            <person name="Martinez-Guerrero C."/>
            <person name="Morales-Escalante M.A."/>
            <person name="Yanez-Guerra L.A."/>
            <person name="Kopp J.F."/>
            <person name="Feldmann J."/>
            <person name="Ramos-Aboites H.E."/>
            <person name="Barona-Gomez F."/>
        </authorList>
    </citation>
    <scope>NUCLEOTIDE SEQUENCE [LARGE SCALE GENOMIC DNA]</scope>
    <source>
        <strain evidence="6 7">ATCC 31245</strain>
    </source>
</reference>
<feature type="compositionally biased region" description="Low complexity" evidence="3">
    <location>
        <begin position="17"/>
        <end position="35"/>
    </location>
</feature>
<feature type="region of interest" description="Disordered" evidence="3">
    <location>
        <begin position="94"/>
        <end position="114"/>
    </location>
</feature>
<keyword evidence="7" id="KW-1185">Reference proteome</keyword>
<accession>A0A0J6XUI8</accession>
<dbReference type="InterPro" id="IPR006558">
    <property type="entry name" value="LamG-like"/>
</dbReference>
<gene>
    <name evidence="6" type="ORF">ACS04_00075</name>
</gene>
<evidence type="ECO:0000259" key="5">
    <source>
        <dbReference type="SMART" id="SM00560"/>
    </source>
</evidence>
<dbReference type="PROSITE" id="PS50231">
    <property type="entry name" value="RICIN_B_LECTIN"/>
    <property type="match status" value="1"/>
</dbReference>
<sequence>MLAMPGAALAATPEAPPGAHSATAATPPTGALPKALQQAKAERKPVPVTALTTPTAETVANPDGTFSTTTHIKPARVLKSGQWSSLDATLQRNADGTYSPRATPAGVSLSGGGTGPLATLTNGEGRRLAMSFPVALPAPRVSGSSALYPNVFPGVDLQASVSEQGAFSEVLIVHNAEAAANPALRSLRLATQAAGLTVGSDEAGNLQATTPEGATAFTSATPLMWDSSSAKQQAPASKSFVTGRSAAASEGTGTPPAPLVEFPGRSSATSPGEGAQVKPITISAQPEAITLTPDLGLLTGSTTAYPVFIDPVVNPVTSGTGHYVVAQEGCPGANTYDTAQDWGEGVGYQQYTSNCFGMQESFFEINTSALTPQMVIQKSTLYLTETYGADHGCSNTWPLTLKHTNGINSGTNWNKRPAAIATIATQQISSASPANDCGYKSANFDVTDRIRQGASQDADTWTFGLYGDSSKTMSNLGFMRFSTNPYLVTVFDIPPYAPDSVSTTPDSVNPAGAACNNGTRGWIGRTSTAYGVTNFSLNARLTTPMEGVNLQPVYMVWDDMKNNGSGAPATVSQPRGTYVAPGTTARTNVGIALTDGHAYGWGVKAFDGTLEGPWTAYCGFKVDLTPPTAVAFADSKAFPPLASGRTPTAHAGDTGITIAVSSKDVAPAGCELSACIKSDIRRFEYSLDTPIPPTGAQSIAVTPDANGAATANIPINLTAQQWGTHTLYVQAVDGANNARPAGYRFYAPWNPAAPVTAGDVTGDGIPDTLRPDRSGSGSLLLIPGNTDASATAITASTSAQSPDKTGWDNYLVTHRGSLSQSGVDDIFAYNRNTHQLYAYGNDASAIGGTPGHFSLTQSVMPIPSKPACNPAAQCTGYAADWSKVSQILAPGSFDNPGGLADLMTVEDNRLWYYPGSSLGGSHLDKGMLLSSGDWSRTTLIAPGKVGATPTLWARDDVTGRIHSYALKFDANGIPTTLLAPPSAQTPSAAIATLDASAYPQVGSYGDLNGDGRADLWAINANQQLLAFSGTSTGFSPTALSLGNLNVPSAQWKLTGQSGGITPSTDGKYPATASGVTWSTGSIGGVETSYPEFKGSQSTITVNGPVVDTQKSFTISTWAKPGSKTSIVASQDMNRTSSFFLYADANSSQWHFALATADSDGWPFDYTYAANDAARFTPNAWTHLTAVYNAQSGLMSLYVNGVLASTGQHQASASPASSGPLVFGRFKANGAPQDSLTGGISNFAVYPYAAAPTAPGTAGPISLTSAPANCIDNDYGRPDDGNRIQIARCNGTPAQSCEVRGDGTLRIQGKCVDASNAGTANTTLLMLYTCHDSPNQQFVPRADGSFYNPVSGRCIDLGDYNTTPGTQLWLYDCNLSNAQRWAVPALTTASLPVPAP</sequence>
<dbReference type="InterPro" id="IPR013320">
    <property type="entry name" value="ConA-like_dom_sf"/>
</dbReference>
<dbReference type="SUPFAM" id="SSF49899">
    <property type="entry name" value="Concanavalin A-like lectins/glucanases"/>
    <property type="match status" value="1"/>
</dbReference>
<evidence type="ECO:0000256" key="1">
    <source>
        <dbReference type="ARBA" id="ARBA00022729"/>
    </source>
</evidence>
<evidence type="ECO:0000256" key="2">
    <source>
        <dbReference type="ARBA" id="ARBA00023157"/>
    </source>
</evidence>
<dbReference type="SUPFAM" id="SSF69318">
    <property type="entry name" value="Integrin alpha N-terminal domain"/>
    <property type="match status" value="1"/>
</dbReference>
<dbReference type="CDD" id="cd23451">
    <property type="entry name" value="beta-trefoil_Ricin_laminarinase"/>
    <property type="match status" value="1"/>
</dbReference>